<name>K1Q0V8_MAGGI</name>
<sequence length="127" mass="13928">MAPSKVWSFMFASVLLMLVAACYSEDTEEAIQEPMPGEWMVISPRVLKFAALERTGSEFCCRPGMIRCTTPTQTDSDGRAGSGGDFGESVRTGSLGSEKPRALPNVICKPKVENGMFPHLFKTKYNL</sequence>
<reference evidence="1" key="1">
    <citation type="journal article" date="2012" name="Nature">
        <title>The oyster genome reveals stress adaptation and complexity of shell formation.</title>
        <authorList>
            <person name="Zhang G."/>
            <person name="Fang X."/>
            <person name="Guo X."/>
            <person name="Li L."/>
            <person name="Luo R."/>
            <person name="Xu F."/>
            <person name="Yang P."/>
            <person name="Zhang L."/>
            <person name="Wang X."/>
            <person name="Qi H."/>
            <person name="Xiong Z."/>
            <person name="Que H."/>
            <person name="Xie Y."/>
            <person name="Holland P.W."/>
            <person name="Paps J."/>
            <person name="Zhu Y."/>
            <person name="Wu F."/>
            <person name="Chen Y."/>
            <person name="Wang J."/>
            <person name="Peng C."/>
            <person name="Meng J."/>
            <person name="Yang L."/>
            <person name="Liu J."/>
            <person name="Wen B."/>
            <person name="Zhang N."/>
            <person name="Huang Z."/>
            <person name="Zhu Q."/>
            <person name="Feng Y."/>
            <person name="Mount A."/>
            <person name="Hedgecock D."/>
            <person name="Xu Z."/>
            <person name="Liu Y."/>
            <person name="Domazet-Loso T."/>
            <person name="Du Y."/>
            <person name="Sun X."/>
            <person name="Zhang S."/>
            <person name="Liu B."/>
            <person name="Cheng P."/>
            <person name="Jiang X."/>
            <person name="Li J."/>
            <person name="Fan D."/>
            <person name="Wang W."/>
            <person name="Fu W."/>
            <person name="Wang T."/>
            <person name="Wang B."/>
            <person name="Zhang J."/>
            <person name="Peng Z."/>
            <person name="Li Y."/>
            <person name="Li N."/>
            <person name="Wang J."/>
            <person name="Chen M."/>
            <person name="He Y."/>
            <person name="Tan F."/>
            <person name="Song X."/>
            <person name="Zheng Q."/>
            <person name="Huang R."/>
            <person name="Yang H."/>
            <person name="Du X."/>
            <person name="Chen L."/>
            <person name="Yang M."/>
            <person name="Gaffney P.M."/>
            <person name="Wang S."/>
            <person name="Luo L."/>
            <person name="She Z."/>
            <person name="Ming Y."/>
            <person name="Huang W."/>
            <person name="Zhang S."/>
            <person name="Huang B."/>
            <person name="Zhang Y."/>
            <person name="Qu T."/>
            <person name="Ni P."/>
            <person name="Miao G."/>
            <person name="Wang J."/>
            <person name="Wang Q."/>
            <person name="Steinberg C.E."/>
            <person name="Wang H."/>
            <person name="Li N."/>
            <person name="Qian L."/>
            <person name="Zhang G."/>
            <person name="Li Y."/>
            <person name="Yang H."/>
            <person name="Liu X."/>
            <person name="Wang J."/>
            <person name="Yin Y."/>
            <person name="Wang J."/>
        </authorList>
    </citation>
    <scope>NUCLEOTIDE SEQUENCE [LARGE SCALE GENOMIC DNA]</scope>
    <source>
        <strain evidence="1">05x7-T-G4-1.051#20</strain>
    </source>
</reference>
<dbReference type="AlphaFoldDB" id="K1Q0V8"/>
<dbReference type="InParanoid" id="K1Q0V8"/>
<organism evidence="1">
    <name type="scientific">Magallana gigas</name>
    <name type="common">Pacific oyster</name>
    <name type="synonym">Crassostrea gigas</name>
    <dbReference type="NCBI Taxonomy" id="29159"/>
    <lineage>
        <taxon>Eukaryota</taxon>
        <taxon>Metazoa</taxon>
        <taxon>Spiralia</taxon>
        <taxon>Lophotrochozoa</taxon>
        <taxon>Mollusca</taxon>
        <taxon>Bivalvia</taxon>
        <taxon>Autobranchia</taxon>
        <taxon>Pteriomorphia</taxon>
        <taxon>Ostreida</taxon>
        <taxon>Ostreoidea</taxon>
        <taxon>Ostreidae</taxon>
        <taxon>Magallana</taxon>
    </lineage>
</organism>
<evidence type="ECO:0000313" key="1">
    <source>
        <dbReference type="EMBL" id="EKC27533.1"/>
    </source>
</evidence>
<dbReference type="PROSITE" id="PS51257">
    <property type="entry name" value="PROKAR_LIPOPROTEIN"/>
    <property type="match status" value="1"/>
</dbReference>
<dbReference type="EMBL" id="JH817192">
    <property type="protein sequence ID" value="EKC27533.1"/>
    <property type="molecule type" value="Genomic_DNA"/>
</dbReference>
<dbReference type="HOGENOM" id="CLU_1972598_0_0_1"/>
<accession>K1Q0V8</accession>
<gene>
    <name evidence="1" type="ORF">CGI_10020160</name>
</gene>
<proteinExistence type="predicted"/>
<protein>
    <submittedName>
        <fullName evidence="1">Uncharacterized protein</fullName>
    </submittedName>
</protein>